<sequence length="293" mass="32345">MATVSTATLTLIPRRFYSVAATWHPDLEQPTPLDEKKVAGLVKTKVAEPHLAYLAEFNTTTGIGVVFLGTLKEQKFPHRFLTMGPSPDGRPPQLTTNPLFLKNPTFLNFTHPLRVHLIPITSSQFHNNLRRSGALQIVPLDVRSVGTKTFVTKDVPPGMLTPAFTPESLNTFWKAHVDYNSARPGAPRGPKPGPSAAFGSSVGGGTVVTDPVAPWGWEGDHRRGIDIPLDVKDEAEVWRQEQDDEEEAVLELSMHIWPIGSEKDLVTADEEDSSEFDSELEEIQKLFSMVITC</sequence>
<proteinExistence type="predicted"/>
<feature type="region of interest" description="Disordered" evidence="1">
    <location>
        <begin position="183"/>
        <end position="203"/>
    </location>
</feature>
<evidence type="ECO:0000256" key="1">
    <source>
        <dbReference type="SAM" id="MobiDB-lite"/>
    </source>
</evidence>
<name>A0A4P9WID2_9FUNG</name>
<dbReference type="EMBL" id="KZ995615">
    <property type="protein sequence ID" value="RKO90316.1"/>
    <property type="molecule type" value="Genomic_DNA"/>
</dbReference>
<gene>
    <name evidence="2" type="ORF">BDK51DRAFT_25913</name>
</gene>
<dbReference type="Proteomes" id="UP000269721">
    <property type="component" value="Unassembled WGS sequence"/>
</dbReference>
<protein>
    <submittedName>
        <fullName evidence="2">Uncharacterized protein</fullName>
    </submittedName>
</protein>
<reference evidence="3" key="1">
    <citation type="journal article" date="2018" name="Nat. Microbiol.">
        <title>Leveraging single-cell genomics to expand the fungal tree of life.</title>
        <authorList>
            <person name="Ahrendt S.R."/>
            <person name="Quandt C.A."/>
            <person name="Ciobanu D."/>
            <person name="Clum A."/>
            <person name="Salamov A."/>
            <person name="Andreopoulos B."/>
            <person name="Cheng J.F."/>
            <person name="Woyke T."/>
            <person name="Pelin A."/>
            <person name="Henrissat B."/>
            <person name="Reynolds N.K."/>
            <person name="Benny G.L."/>
            <person name="Smith M.E."/>
            <person name="James T.Y."/>
            <person name="Grigoriev I.V."/>
        </authorList>
    </citation>
    <scope>NUCLEOTIDE SEQUENCE [LARGE SCALE GENOMIC DNA]</scope>
</reference>
<evidence type="ECO:0000313" key="3">
    <source>
        <dbReference type="Proteomes" id="UP000269721"/>
    </source>
</evidence>
<keyword evidence="3" id="KW-1185">Reference proteome</keyword>
<accession>A0A4P9WID2</accession>
<evidence type="ECO:0000313" key="2">
    <source>
        <dbReference type="EMBL" id="RKO90316.1"/>
    </source>
</evidence>
<organism evidence="2 3">
    <name type="scientific">Blyttiomyces helicus</name>
    <dbReference type="NCBI Taxonomy" id="388810"/>
    <lineage>
        <taxon>Eukaryota</taxon>
        <taxon>Fungi</taxon>
        <taxon>Fungi incertae sedis</taxon>
        <taxon>Chytridiomycota</taxon>
        <taxon>Chytridiomycota incertae sedis</taxon>
        <taxon>Chytridiomycetes</taxon>
        <taxon>Chytridiomycetes incertae sedis</taxon>
        <taxon>Blyttiomyces</taxon>
    </lineage>
</organism>
<dbReference type="AlphaFoldDB" id="A0A4P9WID2"/>